<evidence type="ECO:0000256" key="2">
    <source>
        <dbReference type="SAM" id="Phobius"/>
    </source>
</evidence>
<evidence type="ECO:0000313" key="5">
    <source>
        <dbReference type="Proteomes" id="UP000326924"/>
    </source>
</evidence>
<keyword evidence="4" id="KW-0378">Hydrolase</keyword>
<dbReference type="PANTHER" id="PTHR11005">
    <property type="entry name" value="LYSOSOMAL ACID LIPASE-RELATED"/>
    <property type="match status" value="1"/>
</dbReference>
<evidence type="ECO:0000313" key="4">
    <source>
        <dbReference type="EMBL" id="KAA8915013.1"/>
    </source>
</evidence>
<dbReference type="SUPFAM" id="SSF53474">
    <property type="entry name" value="alpha/beta-Hydrolases"/>
    <property type="match status" value="1"/>
</dbReference>
<feature type="region of interest" description="Disordered" evidence="1">
    <location>
        <begin position="247"/>
        <end position="273"/>
    </location>
</feature>
<proteinExistence type="predicted"/>
<keyword evidence="2" id="KW-1133">Transmembrane helix</keyword>
<feature type="domain" description="Partial AB-hydrolase lipase" evidence="3">
    <location>
        <begin position="202"/>
        <end position="297"/>
    </location>
</feature>
<reference evidence="4 5" key="1">
    <citation type="submission" date="2019-09" db="EMBL/GenBank/DDBJ databases">
        <title>Draft genome of the ectomycorrhizal ascomycete Sphaerosporella brunnea.</title>
        <authorList>
            <consortium name="DOE Joint Genome Institute"/>
            <person name="Benucci G.M."/>
            <person name="Marozzi G."/>
            <person name="Antonielli L."/>
            <person name="Sanchez S."/>
            <person name="Marco P."/>
            <person name="Wang X."/>
            <person name="Falini L.B."/>
            <person name="Barry K."/>
            <person name="Haridas S."/>
            <person name="Lipzen A."/>
            <person name="Labutti K."/>
            <person name="Grigoriev I.V."/>
            <person name="Murat C."/>
            <person name="Martin F."/>
            <person name="Albertini E."/>
            <person name="Donnini D."/>
            <person name="Bonito G."/>
        </authorList>
    </citation>
    <scope>NUCLEOTIDE SEQUENCE [LARGE SCALE GENOMIC DNA]</scope>
    <source>
        <strain evidence="4 5">Sb_GMNB300</strain>
    </source>
</reference>
<organism evidence="4 5">
    <name type="scientific">Sphaerosporella brunnea</name>
    <dbReference type="NCBI Taxonomy" id="1250544"/>
    <lineage>
        <taxon>Eukaryota</taxon>
        <taxon>Fungi</taxon>
        <taxon>Dikarya</taxon>
        <taxon>Ascomycota</taxon>
        <taxon>Pezizomycotina</taxon>
        <taxon>Pezizomycetes</taxon>
        <taxon>Pezizales</taxon>
        <taxon>Pyronemataceae</taxon>
        <taxon>Sphaerosporella</taxon>
    </lineage>
</organism>
<evidence type="ECO:0000256" key="1">
    <source>
        <dbReference type="SAM" id="MobiDB-lite"/>
    </source>
</evidence>
<accession>A0A5J5FBF0</accession>
<dbReference type="Proteomes" id="UP000326924">
    <property type="component" value="Unassembled WGS sequence"/>
</dbReference>
<comment type="caution">
    <text evidence="4">The sequence shown here is derived from an EMBL/GenBank/DDBJ whole genome shotgun (WGS) entry which is preliminary data.</text>
</comment>
<feature type="transmembrane region" description="Helical" evidence="2">
    <location>
        <begin position="130"/>
        <end position="153"/>
    </location>
</feature>
<dbReference type="GO" id="GO:0006629">
    <property type="term" value="P:lipid metabolic process"/>
    <property type="evidence" value="ECO:0007669"/>
    <property type="project" value="InterPro"/>
</dbReference>
<feature type="region of interest" description="Disordered" evidence="1">
    <location>
        <begin position="44"/>
        <end position="100"/>
    </location>
</feature>
<keyword evidence="5" id="KW-1185">Reference proteome</keyword>
<feature type="region of interest" description="Disordered" evidence="1">
    <location>
        <begin position="1"/>
        <end position="24"/>
    </location>
</feature>
<dbReference type="Gene3D" id="3.40.50.1820">
    <property type="entry name" value="alpha/beta hydrolase"/>
    <property type="match status" value="1"/>
</dbReference>
<protein>
    <submittedName>
        <fullName evidence="4">Alpha/Beta hydrolase protein</fullName>
    </submittedName>
</protein>
<dbReference type="InParanoid" id="A0A5J5FBF0"/>
<dbReference type="EMBL" id="VXIS01000001">
    <property type="protein sequence ID" value="KAA8915013.1"/>
    <property type="molecule type" value="Genomic_DNA"/>
</dbReference>
<evidence type="ECO:0000259" key="3">
    <source>
        <dbReference type="Pfam" id="PF04083"/>
    </source>
</evidence>
<dbReference type="AlphaFoldDB" id="A0A5J5FBF0"/>
<dbReference type="InterPro" id="IPR006693">
    <property type="entry name" value="AB_hydrolase_lipase"/>
</dbReference>
<feature type="compositionally biased region" description="Basic and acidic residues" evidence="1">
    <location>
        <begin position="262"/>
        <end position="273"/>
    </location>
</feature>
<keyword evidence="2" id="KW-0812">Transmembrane</keyword>
<sequence>MGQSRPSSPENIRDRLGTEDLPDAQGAAIKALNVTNQDTVIETADGHRLPGVPLSEAKKLNALRSAHNSPSSSSSSSSSSLAPSTPGFQEDPRDNAGSTTVEMAPCFTDPLFPPVPVYGPATPLRRAQCAVFRVSSGILSLCFLLVVVLGAIFESIPEFVLRWWALCSYRDLDADRPFAALEKSRAAAREKLEEEDALVCDIRYYARRVGLDVERYEVETEDGFLLQLWHVFDPMDLPYYPEATDADREKLEDGEQLPRTALPRETEKRRNGREGRSRYPVLLIHGLLQSAGAYCVNDDDSLAFYLVKCGYDVFLGDNRCGFQPKHTVLSYSDPRMWAWNIRQMGILDLPAFIEPILSLTSYRKLALITHSQGTTQTFVALAKQQRPDLGDKISVFCALAPAVYAGPLINKFYFKFMKLIPPWAFRIIFGIHSFIPFMMTMHSVVPARLYGQLGYRVFWFLFGWSDTRWDRNLRDRFFQFAPVYVSAEAMRWWLGRECFARHKCVLSTHSAGETPESGGGSWFDERFPKLAMWVAGSDALVDGKRLLARFGEGKEPSVELVHAKVIEEYEHLDVVWAIDARKQVFEEVAMVIENCGEEES</sequence>
<dbReference type="GO" id="GO:0016787">
    <property type="term" value="F:hydrolase activity"/>
    <property type="evidence" value="ECO:0007669"/>
    <property type="project" value="UniProtKB-KW"/>
</dbReference>
<dbReference type="FunCoup" id="A0A5J5FBF0">
    <property type="interactions" value="32"/>
</dbReference>
<dbReference type="OrthoDB" id="6130531at2759"/>
<dbReference type="Pfam" id="PF04083">
    <property type="entry name" value="Abhydro_lipase"/>
    <property type="match status" value="1"/>
</dbReference>
<feature type="compositionally biased region" description="Polar residues" evidence="1">
    <location>
        <begin position="1"/>
        <end position="10"/>
    </location>
</feature>
<dbReference type="FunFam" id="3.40.50.1820:FF:000193">
    <property type="entry name" value="Ab-hydrolase associated lipase"/>
    <property type="match status" value="1"/>
</dbReference>
<feature type="compositionally biased region" description="Low complexity" evidence="1">
    <location>
        <begin position="69"/>
        <end position="80"/>
    </location>
</feature>
<gene>
    <name evidence="4" type="ORF">FN846DRAFT_924433</name>
</gene>
<name>A0A5J5FBF0_9PEZI</name>
<dbReference type="InterPro" id="IPR029058">
    <property type="entry name" value="AB_hydrolase_fold"/>
</dbReference>
<keyword evidence="2" id="KW-0472">Membrane</keyword>